<name>A0A0R0IM43_SOYBN</name>
<dbReference type="Gramene" id="KRH43404">
    <property type="protein sequence ID" value="KRH43404"/>
    <property type="gene ID" value="GLYMA_08G147800"/>
</dbReference>
<evidence type="ECO:0000313" key="2">
    <source>
        <dbReference type="EnsemblPlants" id="KRH43404"/>
    </source>
</evidence>
<dbReference type="EMBL" id="CM000841">
    <property type="protein sequence ID" value="KRH43404.1"/>
    <property type="molecule type" value="Genomic_DNA"/>
</dbReference>
<evidence type="ECO:0000313" key="3">
    <source>
        <dbReference type="Proteomes" id="UP000008827"/>
    </source>
</evidence>
<dbReference type="EnsemblPlants" id="KRH43404">
    <property type="protein sequence ID" value="KRH43404"/>
    <property type="gene ID" value="GLYMA_08G147800"/>
</dbReference>
<proteinExistence type="predicted"/>
<accession>A0A0R0IM43</accession>
<reference evidence="1 2" key="1">
    <citation type="journal article" date="2010" name="Nature">
        <title>Genome sequence of the palaeopolyploid soybean.</title>
        <authorList>
            <person name="Schmutz J."/>
            <person name="Cannon S.B."/>
            <person name="Schlueter J."/>
            <person name="Ma J."/>
            <person name="Mitros T."/>
            <person name="Nelson W."/>
            <person name="Hyten D.L."/>
            <person name="Song Q."/>
            <person name="Thelen J.J."/>
            <person name="Cheng J."/>
            <person name="Xu D."/>
            <person name="Hellsten U."/>
            <person name="May G.D."/>
            <person name="Yu Y."/>
            <person name="Sakurai T."/>
            <person name="Umezawa T."/>
            <person name="Bhattacharyya M.K."/>
            <person name="Sandhu D."/>
            <person name="Valliyodan B."/>
            <person name="Lindquist E."/>
            <person name="Peto M."/>
            <person name="Grant D."/>
            <person name="Shu S."/>
            <person name="Goodstein D."/>
            <person name="Barry K."/>
            <person name="Futrell-Griggs M."/>
            <person name="Abernathy B."/>
            <person name="Du J."/>
            <person name="Tian Z."/>
            <person name="Zhu L."/>
            <person name="Gill N."/>
            <person name="Joshi T."/>
            <person name="Libault M."/>
            <person name="Sethuraman A."/>
            <person name="Zhang X.-C."/>
            <person name="Shinozaki K."/>
            <person name="Nguyen H.T."/>
            <person name="Wing R.A."/>
            <person name="Cregan P."/>
            <person name="Specht J."/>
            <person name="Grimwood J."/>
            <person name="Rokhsar D."/>
            <person name="Stacey G."/>
            <person name="Shoemaker R.C."/>
            <person name="Jackson S.A."/>
        </authorList>
    </citation>
    <scope>NUCLEOTIDE SEQUENCE</scope>
    <source>
        <strain evidence="2">cv. Williams 82</strain>
        <tissue evidence="1">Callus</tissue>
    </source>
</reference>
<keyword evidence="3" id="KW-1185">Reference proteome</keyword>
<gene>
    <name evidence="1" type="ORF">GLYMA_08G147800</name>
</gene>
<reference evidence="1" key="3">
    <citation type="submission" date="2018-07" db="EMBL/GenBank/DDBJ databases">
        <title>WGS assembly of Glycine max.</title>
        <authorList>
            <person name="Schmutz J."/>
            <person name="Cannon S."/>
            <person name="Schlueter J."/>
            <person name="Ma J."/>
            <person name="Mitros T."/>
            <person name="Nelson W."/>
            <person name="Hyten D."/>
            <person name="Song Q."/>
            <person name="Thelen J."/>
            <person name="Cheng J."/>
            <person name="Xu D."/>
            <person name="Hellsten U."/>
            <person name="May G."/>
            <person name="Yu Y."/>
            <person name="Sakurai T."/>
            <person name="Umezawa T."/>
            <person name="Bhattacharyya M."/>
            <person name="Sandhu D."/>
            <person name="Valliyodan B."/>
            <person name="Lindquist E."/>
            <person name="Peto M."/>
            <person name="Grant D."/>
            <person name="Shu S."/>
            <person name="Goodstein D."/>
            <person name="Barry K."/>
            <person name="Futrell-Griggs M."/>
            <person name="Abernathy B."/>
            <person name="Du J."/>
            <person name="Tian Z."/>
            <person name="Zhu L."/>
            <person name="Gill N."/>
            <person name="Joshi T."/>
            <person name="Libault M."/>
            <person name="Sethuraman A."/>
            <person name="Zhang X."/>
            <person name="Shinozaki K."/>
            <person name="Nguyen H."/>
            <person name="Wing R."/>
            <person name="Cregan P."/>
            <person name="Specht J."/>
            <person name="Grimwood J."/>
            <person name="Rokhsar D."/>
            <person name="Stacey G."/>
            <person name="Shoemaker R."/>
            <person name="Jackson S."/>
        </authorList>
    </citation>
    <scope>NUCLEOTIDE SEQUENCE</scope>
    <source>
        <tissue evidence="1">Callus</tissue>
    </source>
</reference>
<dbReference type="PaxDb" id="3847-GLYMA08G15641.1"/>
<organism evidence="1">
    <name type="scientific">Glycine max</name>
    <name type="common">Soybean</name>
    <name type="synonym">Glycine hispida</name>
    <dbReference type="NCBI Taxonomy" id="3847"/>
    <lineage>
        <taxon>Eukaryota</taxon>
        <taxon>Viridiplantae</taxon>
        <taxon>Streptophyta</taxon>
        <taxon>Embryophyta</taxon>
        <taxon>Tracheophyta</taxon>
        <taxon>Spermatophyta</taxon>
        <taxon>Magnoliopsida</taxon>
        <taxon>eudicotyledons</taxon>
        <taxon>Gunneridae</taxon>
        <taxon>Pentapetalae</taxon>
        <taxon>rosids</taxon>
        <taxon>fabids</taxon>
        <taxon>Fabales</taxon>
        <taxon>Fabaceae</taxon>
        <taxon>Papilionoideae</taxon>
        <taxon>50 kb inversion clade</taxon>
        <taxon>NPAAA clade</taxon>
        <taxon>indigoferoid/millettioid clade</taxon>
        <taxon>Phaseoleae</taxon>
        <taxon>Glycine</taxon>
        <taxon>Glycine subgen. Soja</taxon>
    </lineage>
</organism>
<dbReference type="InParanoid" id="A0A0R0IM43"/>
<sequence>MSEWVDSKDILKLKSIRILPKILADLYRRRSPKSNAKDVENEKPIQLSIQDKSSRCNFSFLKPFVLLMTICDTYVTLLYSPKVYNNNHLSSSSSRWIWGGLDRGYISNVDINWGDILQITAKLTGKKEFQEVGLLNFNNNELDHWEQLIPNVTHVVLELEYAAKNVTWESLYPEWIDEEEETEVLVCPSLPSLRSPGIRLNLIAVKLPHANGGNWSRDVARLHLQLAVARLTTSFKGNYPLYVPFVTNFFPIPNLFTCRELVGHEGNVFGRKTPPSTRIL</sequence>
<dbReference type="STRING" id="3847.A0A0R0IM43"/>
<evidence type="ECO:0000313" key="1">
    <source>
        <dbReference type="EMBL" id="KRH43404.1"/>
    </source>
</evidence>
<protein>
    <submittedName>
        <fullName evidence="1 2">Uncharacterized protein</fullName>
    </submittedName>
</protein>
<reference evidence="2" key="2">
    <citation type="submission" date="2018-02" db="UniProtKB">
        <authorList>
            <consortium name="EnsemblPlants"/>
        </authorList>
    </citation>
    <scope>IDENTIFICATION</scope>
    <source>
        <strain evidence="2">Williams 82</strain>
    </source>
</reference>
<dbReference type="OMA" id="HENNTWF"/>
<dbReference type="Proteomes" id="UP000008827">
    <property type="component" value="Chromosome 8"/>
</dbReference>
<dbReference type="AlphaFoldDB" id="A0A0R0IM43"/>